<gene>
    <name evidence="1" type="ORF">BatF92_43050</name>
</gene>
<name>A0A679HMT8_BACT4</name>
<protein>
    <recommendedName>
        <fullName evidence="3">Lipoprotein</fullName>
    </recommendedName>
</protein>
<proteinExistence type="predicted"/>
<dbReference type="PROSITE" id="PS51257">
    <property type="entry name" value="PROKAR_LIPOPROTEIN"/>
    <property type="match status" value="1"/>
</dbReference>
<dbReference type="Proteomes" id="UP000500882">
    <property type="component" value="Chromosome"/>
</dbReference>
<evidence type="ECO:0008006" key="3">
    <source>
        <dbReference type="Google" id="ProtNLM"/>
    </source>
</evidence>
<dbReference type="RefSeq" id="WP_229077326.1">
    <property type="nucleotide sequence ID" value="NZ_AP022660.1"/>
</dbReference>
<dbReference type="AlphaFoldDB" id="A0A679HMT8"/>
<reference evidence="1 2" key="1">
    <citation type="submission" date="2020-02" db="EMBL/GenBank/DDBJ databases">
        <title>Whole-genome sequencing and comparative analysis of the genomes of Bacteroides thetaiotaomicron and Escherichia coli isolated from a healthy resident in Vietnam.</title>
        <authorList>
            <person name="Mohsin M."/>
            <person name="Tanaka K."/>
            <person name="Kawahara R."/>
            <person name="Kondo S."/>
            <person name="Noguchi H."/>
            <person name="Motooka D."/>
            <person name="Nakamura S."/>
            <person name="Khong D.T."/>
            <person name="Nguyen T.N."/>
            <person name="Tran H.T."/>
            <person name="Yamamoto Y."/>
        </authorList>
    </citation>
    <scope>NUCLEOTIDE SEQUENCE [LARGE SCALE GENOMIC DNA]</scope>
    <source>
        <strain evidence="1 2">F9-2</strain>
    </source>
</reference>
<evidence type="ECO:0000313" key="2">
    <source>
        <dbReference type="Proteomes" id="UP000500882"/>
    </source>
</evidence>
<accession>A0A679HMT8</accession>
<sequence>MNKHSQMALLTLVSIIFVTLGSCSDDSDSGSSGYAPRNISGKTLVLKKSSGSVYLSTDHLNESGVLINNVTVNYSKYAPSYTYTKTGDDEADYYLQATKETYIPYYGTTTYAKFVFNVNLHFITEVSGTYTGVQTNGYGDDSRIQGNFILN</sequence>
<organism evidence="1 2">
    <name type="scientific">Bacteroides thetaiotaomicron</name>
    <dbReference type="NCBI Taxonomy" id="818"/>
    <lineage>
        <taxon>Bacteria</taxon>
        <taxon>Pseudomonadati</taxon>
        <taxon>Bacteroidota</taxon>
        <taxon>Bacteroidia</taxon>
        <taxon>Bacteroidales</taxon>
        <taxon>Bacteroidaceae</taxon>
        <taxon>Bacteroides</taxon>
    </lineage>
</organism>
<evidence type="ECO:0000313" key="1">
    <source>
        <dbReference type="EMBL" id="BCA52363.1"/>
    </source>
</evidence>
<dbReference type="EMBL" id="AP022660">
    <property type="protein sequence ID" value="BCA52363.1"/>
    <property type="molecule type" value="Genomic_DNA"/>
</dbReference>